<accession>A0A3M8B7J7</accession>
<keyword evidence="2" id="KW-1185">Reference proteome</keyword>
<name>A0A3M8B7J7_9BACL</name>
<evidence type="ECO:0000313" key="1">
    <source>
        <dbReference type="EMBL" id="RNB59398.1"/>
    </source>
</evidence>
<comment type="caution">
    <text evidence="1">The sequence shown here is derived from an EMBL/GenBank/DDBJ whole genome shotgun (WGS) entry which is preliminary data.</text>
</comment>
<dbReference type="EMBL" id="RHHS01000013">
    <property type="protein sequence ID" value="RNB59398.1"/>
    <property type="molecule type" value="Genomic_DNA"/>
</dbReference>
<dbReference type="RefSeq" id="WP_122903565.1">
    <property type="nucleotide sequence ID" value="NZ_RHHS01000013.1"/>
</dbReference>
<proteinExistence type="predicted"/>
<gene>
    <name evidence="1" type="ORF">EDM57_04455</name>
</gene>
<reference evidence="1 2" key="1">
    <citation type="submission" date="2018-10" db="EMBL/GenBank/DDBJ databases">
        <title>Phylogenomics of Brevibacillus.</title>
        <authorList>
            <person name="Dunlap C."/>
        </authorList>
    </citation>
    <scope>NUCLEOTIDE SEQUENCE [LARGE SCALE GENOMIC DNA]</scope>
    <source>
        <strain evidence="1 2">DSM 100115</strain>
    </source>
</reference>
<sequence>MWWKKKKPKCEHKWHKLLERQEFVYEHIGGYVDGDYEDRVYIFCPHCKTRRVVSKLEWELTEKEQEILNQI</sequence>
<dbReference type="AlphaFoldDB" id="A0A3M8B7J7"/>
<dbReference type="Proteomes" id="UP000268829">
    <property type="component" value="Unassembled WGS sequence"/>
</dbReference>
<organism evidence="1 2">
    <name type="scientific">Brevibacillus gelatini</name>
    <dbReference type="NCBI Taxonomy" id="1655277"/>
    <lineage>
        <taxon>Bacteria</taxon>
        <taxon>Bacillati</taxon>
        <taxon>Bacillota</taxon>
        <taxon>Bacilli</taxon>
        <taxon>Bacillales</taxon>
        <taxon>Paenibacillaceae</taxon>
        <taxon>Brevibacillus</taxon>
    </lineage>
</organism>
<protein>
    <submittedName>
        <fullName evidence="1">Uncharacterized protein</fullName>
    </submittedName>
</protein>
<dbReference type="OrthoDB" id="9996401at2"/>
<evidence type="ECO:0000313" key="2">
    <source>
        <dbReference type="Proteomes" id="UP000268829"/>
    </source>
</evidence>